<name>A0A8J6FAX4_ELECQ</name>
<evidence type="ECO:0000313" key="2">
    <source>
        <dbReference type="Proteomes" id="UP000770717"/>
    </source>
</evidence>
<accession>A0A8J6FAX4</accession>
<keyword evidence="2" id="KW-1185">Reference proteome</keyword>
<dbReference type="Proteomes" id="UP000770717">
    <property type="component" value="Unassembled WGS sequence"/>
</dbReference>
<gene>
    <name evidence="1" type="ORF">GDO78_009845</name>
</gene>
<organism evidence="1 2">
    <name type="scientific">Eleutherodactylus coqui</name>
    <name type="common">Puerto Rican coqui</name>
    <dbReference type="NCBI Taxonomy" id="57060"/>
    <lineage>
        <taxon>Eukaryota</taxon>
        <taxon>Metazoa</taxon>
        <taxon>Chordata</taxon>
        <taxon>Craniata</taxon>
        <taxon>Vertebrata</taxon>
        <taxon>Euteleostomi</taxon>
        <taxon>Amphibia</taxon>
        <taxon>Batrachia</taxon>
        <taxon>Anura</taxon>
        <taxon>Neobatrachia</taxon>
        <taxon>Hyloidea</taxon>
        <taxon>Eleutherodactylidae</taxon>
        <taxon>Eleutherodactylinae</taxon>
        <taxon>Eleutherodactylus</taxon>
        <taxon>Eleutherodactylus</taxon>
    </lineage>
</organism>
<dbReference type="EMBL" id="WNTK01000005">
    <property type="protein sequence ID" value="KAG9484153.1"/>
    <property type="molecule type" value="Genomic_DNA"/>
</dbReference>
<sequence length="77" mass="9053">MGNEEELMCSQSDELTCMDVKMRIMNKRITDDASPYGLCRRPGNMREIPCCDNLLLDQSESHYCIKSEQHFCKLHYF</sequence>
<reference evidence="1" key="1">
    <citation type="thesis" date="2020" institute="ProQuest LLC" country="789 East Eisenhower Parkway, Ann Arbor, MI, USA">
        <title>Comparative Genomics and Chromosome Evolution.</title>
        <authorList>
            <person name="Mudd A.B."/>
        </authorList>
    </citation>
    <scope>NUCLEOTIDE SEQUENCE</scope>
    <source>
        <strain evidence="1">HN-11 Male</strain>
        <tissue evidence="1">Kidney and liver</tissue>
    </source>
</reference>
<proteinExistence type="predicted"/>
<protein>
    <submittedName>
        <fullName evidence="1">Uncharacterized protein</fullName>
    </submittedName>
</protein>
<evidence type="ECO:0000313" key="1">
    <source>
        <dbReference type="EMBL" id="KAG9484153.1"/>
    </source>
</evidence>
<dbReference type="AlphaFoldDB" id="A0A8J6FAX4"/>
<comment type="caution">
    <text evidence="1">The sequence shown here is derived from an EMBL/GenBank/DDBJ whole genome shotgun (WGS) entry which is preliminary data.</text>
</comment>